<keyword evidence="9" id="KW-0828">Tyrosine catabolism</keyword>
<comment type="pathway">
    <text evidence="3">Amino-acid degradation; L-phenylalanine degradation; acetoacetate and fumarate from L-phenylalanine: step 6/6.</text>
</comment>
<evidence type="ECO:0000256" key="5">
    <source>
        <dbReference type="ARBA" id="ARBA00022723"/>
    </source>
</evidence>
<dbReference type="InterPro" id="IPR036462">
    <property type="entry name" value="Fumarylacetoacetase_N_sf"/>
</dbReference>
<dbReference type="SUPFAM" id="SSF56529">
    <property type="entry name" value="FAH"/>
    <property type="match status" value="1"/>
</dbReference>
<evidence type="ECO:0000313" key="13">
    <source>
        <dbReference type="EMBL" id="MDP9864721.1"/>
    </source>
</evidence>
<dbReference type="InterPro" id="IPR015377">
    <property type="entry name" value="Fumarylacetoacetase_N"/>
</dbReference>
<reference evidence="13 14" key="1">
    <citation type="submission" date="2023-07" db="EMBL/GenBank/DDBJ databases">
        <title>Sequencing the genomes of 1000 actinobacteria strains.</title>
        <authorList>
            <person name="Klenk H.-P."/>
        </authorList>
    </citation>
    <scope>NUCLEOTIDE SEQUENCE [LARGE SCALE GENOMIC DNA]</scope>
    <source>
        <strain evidence="13 14">DSM 44109</strain>
    </source>
</reference>
<comment type="caution">
    <text evidence="13">The sequence shown here is derived from an EMBL/GenBank/DDBJ whole genome shotgun (WGS) entry which is preliminary data.</text>
</comment>
<keyword evidence="7" id="KW-0106">Calcium</keyword>
<dbReference type="GO" id="GO:0004334">
    <property type="term" value="F:fumarylacetoacetase activity"/>
    <property type="evidence" value="ECO:0007669"/>
    <property type="project" value="UniProtKB-EC"/>
</dbReference>
<comment type="cofactor">
    <cofactor evidence="1">
        <name>Ca(2+)</name>
        <dbReference type="ChEBI" id="CHEBI:29108"/>
    </cofactor>
</comment>
<dbReference type="EC" id="3.7.1.2" evidence="4"/>
<comment type="cofactor">
    <cofactor evidence="2">
        <name>Mg(2+)</name>
        <dbReference type="ChEBI" id="CHEBI:18420"/>
    </cofactor>
</comment>
<dbReference type="Proteomes" id="UP001230426">
    <property type="component" value="Unassembled WGS sequence"/>
</dbReference>
<keyword evidence="6 13" id="KW-0378">Hydrolase</keyword>
<dbReference type="InterPro" id="IPR036663">
    <property type="entry name" value="Fumarylacetoacetase_C_sf"/>
</dbReference>
<evidence type="ECO:0000256" key="6">
    <source>
        <dbReference type="ARBA" id="ARBA00022801"/>
    </source>
</evidence>
<name>A0ABT9R649_9ACTN</name>
<dbReference type="NCBIfam" id="TIGR01266">
    <property type="entry name" value="fum_ac_acetase"/>
    <property type="match status" value="1"/>
</dbReference>
<keyword evidence="14" id="KW-1185">Reference proteome</keyword>
<evidence type="ECO:0000256" key="2">
    <source>
        <dbReference type="ARBA" id="ARBA00001946"/>
    </source>
</evidence>
<evidence type="ECO:0000256" key="10">
    <source>
        <dbReference type="ARBA" id="ARBA00023232"/>
    </source>
</evidence>
<organism evidence="13 14">
    <name type="scientific">Streptosporangium brasiliense</name>
    <dbReference type="NCBI Taxonomy" id="47480"/>
    <lineage>
        <taxon>Bacteria</taxon>
        <taxon>Bacillati</taxon>
        <taxon>Actinomycetota</taxon>
        <taxon>Actinomycetes</taxon>
        <taxon>Streptosporangiales</taxon>
        <taxon>Streptosporangiaceae</taxon>
        <taxon>Streptosporangium</taxon>
    </lineage>
</organism>
<evidence type="ECO:0000256" key="7">
    <source>
        <dbReference type="ARBA" id="ARBA00022837"/>
    </source>
</evidence>
<dbReference type="Gene3D" id="3.90.850.10">
    <property type="entry name" value="Fumarylacetoacetase-like, C-terminal domain"/>
    <property type="match status" value="1"/>
</dbReference>
<sequence length="378" mass="41043">MSWGLEHLPYGVFSRQEGETPRVGVRYGEHVVDLAGALHDEVFATGSLNAFMARGADAWRDTRAVIQNKLGTDLGAVEPHLIPLEQVTLHLPIEVADYVDFYCSLEHASNLGRMFRPDDEPLKPNWRHLPVGYHGRAGTVVVSGTPVVRPSGQRGAGVFGPSAKLDIEAELGFVVGSPTALGERAGRFEDHVFGVTLVNDWSARDIQAWEYVPLGPFLGKSFATSMSPWITPLAALSEARVPGREQTPEPLDYLRRQEPWGLDLTLEVELNGEVVSRPPYREMYWTPDQMLAHMTVNGARLRTGDLYASGTVSGAEPGERGSLIELTWNGTEPLKLPDGSARTFLEDGDTVTITASAPGPGGTVITLGEVSGTVRPAR</sequence>
<keyword evidence="10" id="KW-0585">Phenylalanine catabolism</keyword>
<feature type="domain" description="Fumarylacetoacetase-like C-terminal" evidence="11">
    <location>
        <begin position="99"/>
        <end position="374"/>
    </location>
</feature>
<evidence type="ECO:0000259" key="12">
    <source>
        <dbReference type="Pfam" id="PF09298"/>
    </source>
</evidence>
<dbReference type="EMBL" id="JAUSRB010000002">
    <property type="protein sequence ID" value="MDP9864721.1"/>
    <property type="molecule type" value="Genomic_DNA"/>
</dbReference>
<gene>
    <name evidence="13" type="ORF">J2S55_003987</name>
</gene>
<dbReference type="PANTHER" id="PTHR43069">
    <property type="entry name" value="FUMARYLACETOACETASE"/>
    <property type="match status" value="1"/>
</dbReference>
<evidence type="ECO:0000256" key="3">
    <source>
        <dbReference type="ARBA" id="ARBA00004782"/>
    </source>
</evidence>
<dbReference type="InterPro" id="IPR011234">
    <property type="entry name" value="Fumarylacetoacetase-like_C"/>
</dbReference>
<evidence type="ECO:0000313" key="14">
    <source>
        <dbReference type="Proteomes" id="UP001230426"/>
    </source>
</evidence>
<dbReference type="Pfam" id="PF09298">
    <property type="entry name" value="FAA_hydrolase_N"/>
    <property type="match status" value="1"/>
</dbReference>
<evidence type="ECO:0000256" key="8">
    <source>
        <dbReference type="ARBA" id="ARBA00022842"/>
    </source>
</evidence>
<feature type="domain" description="Fumarylacetoacetase N-terminal" evidence="12">
    <location>
        <begin position="7"/>
        <end position="92"/>
    </location>
</feature>
<keyword evidence="8" id="KW-0460">Magnesium</keyword>
<dbReference type="InterPro" id="IPR005959">
    <property type="entry name" value="Fumarylacetoacetase"/>
</dbReference>
<evidence type="ECO:0000256" key="4">
    <source>
        <dbReference type="ARBA" id="ARBA00012094"/>
    </source>
</evidence>
<proteinExistence type="predicted"/>
<accession>A0ABT9R649</accession>
<evidence type="ECO:0000256" key="1">
    <source>
        <dbReference type="ARBA" id="ARBA00001913"/>
    </source>
</evidence>
<evidence type="ECO:0000256" key="9">
    <source>
        <dbReference type="ARBA" id="ARBA00022878"/>
    </source>
</evidence>
<protein>
    <recommendedName>
        <fullName evidence="4">fumarylacetoacetase</fullName>
        <ecNumber evidence="4">3.7.1.2</ecNumber>
    </recommendedName>
</protein>
<dbReference type="PANTHER" id="PTHR43069:SF2">
    <property type="entry name" value="FUMARYLACETOACETASE"/>
    <property type="match status" value="1"/>
</dbReference>
<dbReference type="SUPFAM" id="SSF63433">
    <property type="entry name" value="Fumarylacetoacetate hydrolase, FAH, N-terminal domain"/>
    <property type="match status" value="1"/>
</dbReference>
<evidence type="ECO:0000259" key="11">
    <source>
        <dbReference type="Pfam" id="PF01557"/>
    </source>
</evidence>
<dbReference type="RefSeq" id="WP_306863043.1">
    <property type="nucleotide sequence ID" value="NZ_JAUSRB010000002.1"/>
</dbReference>
<keyword evidence="5" id="KW-0479">Metal-binding</keyword>
<dbReference type="Pfam" id="PF01557">
    <property type="entry name" value="FAA_hydrolase"/>
    <property type="match status" value="1"/>
</dbReference>
<dbReference type="Gene3D" id="2.30.30.230">
    <property type="entry name" value="Fumarylacetoacetase, N-terminal domain"/>
    <property type="match status" value="1"/>
</dbReference>